<evidence type="ECO:0000256" key="2">
    <source>
        <dbReference type="ARBA" id="ARBA00023125"/>
    </source>
</evidence>
<dbReference type="InterPro" id="IPR018060">
    <property type="entry name" value="HTH_AraC"/>
</dbReference>
<dbReference type="EMBL" id="JALGBI010000001">
    <property type="protein sequence ID" value="MCJ0762160.1"/>
    <property type="molecule type" value="Genomic_DNA"/>
</dbReference>
<dbReference type="RefSeq" id="WP_243304167.1">
    <property type="nucleotide sequence ID" value="NZ_JALGBI010000001.1"/>
</dbReference>
<evidence type="ECO:0000256" key="3">
    <source>
        <dbReference type="ARBA" id="ARBA00023163"/>
    </source>
</evidence>
<feature type="domain" description="HTH araC/xylS-type" evidence="4">
    <location>
        <begin position="188"/>
        <end position="286"/>
    </location>
</feature>
<keyword evidence="3" id="KW-0804">Transcription</keyword>
<accession>A0A9X1VRP0</accession>
<dbReference type="Gene3D" id="1.10.10.60">
    <property type="entry name" value="Homeodomain-like"/>
    <property type="match status" value="1"/>
</dbReference>
<dbReference type="GO" id="GO:0043565">
    <property type="term" value="F:sequence-specific DNA binding"/>
    <property type="evidence" value="ECO:0007669"/>
    <property type="project" value="InterPro"/>
</dbReference>
<dbReference type="AlphaFoldDB" id="A0A9X1VRP0"/>
<dbReference type="Proteomes" id="UP001139447">
    <property type="component" value="Unassembled WGS sequence"/>
</dbReference>
<dbReference type="GO" id="GO:0003700">
    <property type="term" value="F:DNA-binding transcription factor activity"/>
    <property type="evidence" value="ECO:0007669"/>
    <property type="project" value="InterPro"/>
</dbReference>
<evidence type="ECO:0000313" key="5">
    <source>
        <dbReference type="EMBL" id="MCJ0762160.1"/>
    </source>
</evidence>
<evidence type="ECO:0000313" key="6">
    <source>
        <dbReference type="Proteomes" id="UP001139447"/>
    </source>
</evidence>
<dbReference type="Pfam" id="PF12833">
    <property type="entry name" value="HTH_18"/>
    <property type="match status" value="1"/>
</dbReference>
<evidence type="ECO:0000256" key="1">
    <source>
        <dbReference type="ARBA" id="ARBA00023015"/>
    </source>
</evidence>
<dbReference type="PROSITE" id="PS01124">
    <property type="entry name" value="HTH_ARAC_FAMILY_2"/>
    <property type="match status" value="1"/>
</dbReference>
<keyword evidence="1" id="KW-0805">Transcription regulation</keyword>
<protein>
    <submittedName>
        <fullName evidence="5">AraC family transcriptional regulator</fullName>
    </submittedName>
</protein>
<evidence type="ECO:0000259" key="4">
    <source>
        <dbReference type="PROSITE" id="PS01124"/>
    </source>
</evidence>
<keyword evidence="2" id="KW-0238">DNA-binding</keyword>
<dbReference type="SMART" id="SM00342">
    <property type="entry name" value="HTH_ARAC"/>
    <property type="match status" value="1"/>
</dbReference>
<dbReference type="InterPro" id="IPR050204">
    <property type="entry name" value="AraC_XylS_family_regulators"/>
</dbReference>
<comment type="caution">
    <text evidence="5">The sequence shown here is derived from an EMBL/GenBank/DDBJ whole genome shotgun (WGS) entry which is preliminary data.</text>
</comment>
<reference evidence="5" key="1">
    <citation type="submission" date="2022-03" db="EMBL/GenBank/DDBJ databases">
        <authorList>
            <person name="Woo C.Y."/>
        </authorList>
    </citation>
    <scope>NUCLEOTIDE SEQUENCE</scope>
    <source>
        <strain evidence="5">CYS-02</strain>
    </source>
</reference>
<gene>
    <name evidence="5" type="ORF">MMF98_02945</name>
</gene>
<dbReference type="PANTHER" id="PTHR46796:SF6">
    <property type="entry name" value="ARAC SUBFAMILY"/>
    <property type="match status" value="1"/>
</dbReference>
<sequence length="292" mass="31956">MESLNVHEERSLLAPELLARWRGLPLGWYAAAPQVVTPHSCGSNPLLAMIDSGHARAEFGFLRRTEHKDIGAGAIGLFNGLVDSRYSKWQCRSVRRIMLALDTDILQGSGLLCEELSSIAWAQDTEFHDPDVALLLRSMVREIAAGSPNGALYAQSLSLGLLLRLSSTHRVDAAPPRERGRLSPVQRREVEALIRADLAGDLSLQKLADAAGFSLPQFTRLFRNSYGQSPHRFVLQQRVARAEALIRAGALPLAVVAQLCGFSSQSHMTSVFARELRMSPGSLRRLSRGNAG</sequence>
<dbReference type="InterPro" id="IPR009057">
    <property type="entry name" value="Homeodomain-like_sf"/>
</dbReference>
<keyword evidence="6" id="KW-1185">Reference proteome</keyword>
<organism evidence="5 6">
    <name type="scientific">Variovorax terrae</name>
    <dbReference type="NCBI Taxonomy" id="2923278"/>
    <lineage>
        <taxon>Bacteria</taxon>
        <taxon>Pseudomonadati</taxon>
        <taxon>Pseudomonadota</taxon>
        <taxon>Betaproteobacteria</taxon>
        <taxon>Burkholderiales</taxon>
        <taxon>Comamonadaceae</taxon>
        <taxon>Variovorax</taxon>
    </lineage>
</organism>
<dbReference type="SUPFAM" id="SSF46689">
    <property type="entry name" value="Homeodomain-like"/>
    <property type="match status" value="2"/>
</dbReference>
<dbReference type="PANTHER" id="PTHR46796">
    <property type="entry name" value="HTH-TYPE TRANSCRIPTIONAL ACTIVATOR RHAS-RELATED"/>
    <property type="match status" value="1"/>
</dbReference>
<name>A0A9X1VRP0_9BURK</name>
<proteinExistence type="predicted"/>